<dbReference type="OrthoDB" id="8727862at2"/>
<dbReference type="PANTHER" id="PTHR40980">
    <property type="entry name" value="PLUG DOMAIN-CONTAINING PROTEIN"/>
    <property type="match status" value="1"/>
</dbReference>
<dbReference type="Pfam" id="PF07715">
    <property type="entry name" value="Plug"/>
    <property type="match status" value="1"/>
</dbReference>
<dbReference type="Gene3D" id="2.170.130.10">
    <property type="entry name" value="TonB-dependent receptor, plug domain"/>
    <property type="match status" value="1"/>
</dbReference>
<dbReference type="InterPro" id="IPR012910">
    <property type="entry name" value="Plug_dom"/>
</dbReference>
<dbReference type="InterPro" id="IPR000531">
    <property type="entry name" value="Beta-barrel_TonB"/>
</dbReference>
<feature type="chain" id="PRO_5016922045" evidence="5">
    <location>
        <begin position="29"/>
        <end position="992"/>
    </location>
</feature>
<dbReference type="Proteomes" id="UP000262073">
    <property type="component" value="Chromosome"/>
</dbReference>
<keyword evidence="3" id="KW-0998">Cell outer membrane</keyword>
<dbReference type="PANTHER" id="PTHR40980:SF3">
    <property type="entry name" value="TONB-DEPENDENT RECEPTOR-LIKE BETA-BARREL DOMAIN-CONTAINING PROTEIN"/>
    <property type="match status" value="1"/>
</dbReference>
<accession>A0A346NRF9</accession>
<evidence type="ECO:0000256" key="4">
    <source>
        <dbReference type="RuleBase" id="RU003357"/>
    </source>
</evidence>
<keyword evidence="5" id="KW-0732">Signal</keyword>
<gene>
    <name evidence="8" type="ORF">D0Y50_18230</name>
</gene>
<dbReference type="Gene3D" id="2.40.170.20">
    <property type="entry name" value="TonB-dependent receptor, beta-barrel domain"/>
    <property type="match status" value="1"/>
</dbReference>
<dbReference type="Pfam" id="PF00593">
    <property type="entry name" value="TonB_dep_Rec_b-barrel"/>
    <property type="match status" value="1"/>
</dbReference>
<keyword evidence="2 4" id="KW-0472">Membrane</keyword>
<dbReference type="GO" id="GO:0009279">
    <property type="term" value="C:cell outer membrane"/>
    <property type="evidence" value="ECO:0007669"/>
    <property type="project" value="UniProtKB-SubCell"/>
</dbReference>
<feature type="domain" description="TonB-dependent receptor plug" evidence="7">
    <location>
        <begin position="60"/>
        <end position="163"/>
    </location>
</feature>
<dbReference type="InterPro" id="IPR010104">
    <property type="entry name" value="TonB_rcpt_bac"/>
</dbReference>
<evidence type="ECO:0000256" key="1">
    <source>
        <dbReference type="ARBA" id="ARBA00004442"/>
    </source>
</evidence>
<evidence type="ECO:0000313" key="9">
    <source>
        <dbReference type="Proteomes" id="UP000262073"/>
    </source>
</evidence>
<keyword evidence="8" id="KW-0675">Receptor</keyword>
<name>A0A346NRF9_9ALTE</name>
<organism evidence="8 9">
    <name type="scientific">Salinimonas sediminis</name>
    <dbReference type="NCBI Taxonomy" id="2303538"/>
    <lineage>
        <taxon>Bacteria</taxon>
        <taxon>Pseudomonadati</taxon>
        <taxon>Pseudomonadota</taxon>
        <taxon>Gammaproteobacteria</taxon>
        <taxon>Alteromonadales</taxon>
        <taxon>Alteromonadaceae</taxon>
        <taxon>Alteromonas/Salinimonas group</taxon>
        <taxon>Salinimonas</taxon>
    </lineage>
</organism>
<reference evidence="8 9" key="1">
    <citation type="submission" date="2018-08" db="EMBL/GenBank/DDBJ databases">
        <title>Salinimonas sediminis sp. nov., a piezophilic bacterium isolated from a deep-sea sediment sample from the New Britain Trench.</title>
        <authorList>
            <person name="Cao J."/>
        </authorList>
    </citation>
    <scope>NUCLEOTIDE SEQUENCE [LARGE SCALE GENOMIC DNA]</scope>
    <source>
        <strain evidence="8 9">N102</strain>
    </source>
</reference>
<dbReference type="AlphaFoldDB" id="A0A346NRF9"/>
<dbReference type="InterPro" id="IPR036942">
    <property type="entry name" value="Beta-barrel_TonB_sf"/>
</dbReference>
<dbReference type="EMBL" id="CP031769">
    <property type="protein sequence ID" value="AXR08116.1"/>
    <property type="molecule type" value="Genomic_DNA"/>
</dbReference>
<keyword evidence="9" id="KW-1185">Reference proteome</keyword>
<evidence type="ECO:0000259" key="6">
    <source>
        <dbReference type="Pfam" id="PF00593"/>
    </source>
</evidence>
<keyword evidence="4" id="KW-0798">TonB box</keyword>
<evidence type="ECO:0000313" key="8">
    <source>
        <dbReference type="EMBL" id="AXR08116.1"/>
    </source>
</evidence>
<evidence type="ECO:0000259" key="7">
    <source>
        <dbReference type="Pfam" id="PF07715"/>
    </source>
</evidence>
<dbReference type="KEGG" id="salm:D0Y50_18230"/>
<dbReference type="InterPro" id="IPR037066">
    <property type="entry name" value="Plug_dom_sf"/>
</dbReference>
<comment type="similarity">
    <text evidence="4">Belongs to the TonB-dependent receptor family.</text>
</comment>
<dbReference type="NCBIfam" id="TIGR01782">
    <property type="entry name" value="TonB-Xanth-Caul"/>
    <property type="match status" value="1"/>
</dbReference>
<feature type="domain" description="TonB-dependent receptor-like beta-barrel" evidence="6">
    <location>
        <begin position="449"/>
        <end position="959"/>
    </location>
</feature>
<comment type="subcellular location">
    <subcellularLocation>
        <location evidence="1 4">Cell outer membrane</location>
    </subcellularLocation>
</comment>
<dbReference type="SUPFAM" id="SSF56935">
    <property type="entry name" value="Porins"/>
    <property type="match status" value="1"/>
</dbReference>
<evidence type="ECO:0000256" key="2">
    <source>
        <dbReference type="ARBA" id="ARBA00023136"/>
    </source>
</evidence>
<protein>
    <submittedName>
        <fullName evidence="8">TonB-dependent receptor</fullName>
    </submittedName>
</protein>
<feature type="signal peptide" evidence="5">
    <location>
        <begin position="1"/>
        <end position="28"/>
    </location>
</feature>
<proteinExistence type="inferred from homology"/>
<sequence>MKTHTFSKTRIASCLSLVMGVASYPALAQDAEEKDITAGNFEVIEVSGIRESLTKSMLTKKAASGVVDAISAEDIGKFPDTNLAESLQRITGVAIDRSNGEGSRITVRGFGPDYNLVTLNGRQMPAANVEATSASSSRSYDFANLASEGVSAVEVYKTSLANQPTGGIGSTVNLVTAKPLSNPGIKASVGVKGVIDKSTETGDSVTPELSGIYSQTFADDTFGIQLIGSYQERDSGSASAETGSGWYTIKGDGGDWGSLPRDGSFTGLPGENDLYAVPRNLAYNFDEVRRTRTNGQLTLQYRPVDDITATLDYTYSELETQTLRQQLSTWFNGNPAYGEYTEGTNTTGSIIGPVIYADTTGAVEPGSGLQEGDIGLGTSDYTVENENKSLGLNVEWIANDNLTLEVDYHHSTAEAGPANDWGSNNVISAVQFDRVLTEVDYSQDFPVMTIGYSDGVDGLDAARMSTSGTSFRNSYMKSEIDQLQFRGNYYLDEGIITSIDFGLSGIEVKNRSAYSVAQRDTWGGYGSPEDYPDDLFLAEDLPGRFDDTLGSNGGDLEPFYYASDMGALISAISDVAVANGEEISPCGTMLCMDPTFETDRRVTEKQWAAYAQANMQFDIGDMPAWLTVGFRYEDTTVESSAKVPEIDYLRWDGINEFGLETGSSQFTSLEGGYDHFLPSVDFKLELMEDWFVRASYSKTITRPGYGDIQGGLTVNTLARFNGGTGNAGNPNLQPFESTNIDVSTEYYYGEGSYVSIGYFDKKVDNFIGTSTYTDTLFDIATPVGGPRYNEAVAAVGDDLAAIRQYFLDQGYVNAAGEIVGIDGEDPLLPITINQPVNSDDSRSVDGMEFAVQHLFGDSGFGIVVNYTMVDGDVEYDNYSTDTQFVLLGLSDTANVVLFYEMDGWEVRAAWNWRDEFLSATVDGNGNQNPTYVEAYDQLDVNVRYQVNEQLEVFVEGINITGEYQRAHARHQNMVVNIADQEPRYNVGLRYAF</sequence>
<dbReference type="RefSeq" id="WP_117318348.1">
    <property type="nucleotide sequence ID" value="NZ_CP031769.1"/>
</dbReference>
<evidence type="ECO:0000256" key="5">
    <source>
        <dbReference type="SAM" id="SignalP"/>
    </source>
</evidence>
<evidence type="ECO:0000256" key="3">
    <source>
        <dbReference type="ARBA" id="ARBA00023237"/>
    </source>
</evidence>